<dbReference type="GO" id="GO:0006637">
    <property type="term" value="P:acyl-CoA metabolic process"/>
    <property type="evidence" value="ECO:0007669"/>
    <property type="project" value="InterPro"/>
</dbReference>
<accession>A0AAF0Y3C8</accession>
<feature type="domain" description="Acyl-CoA thioesterase-like C-terminal" evidence="4">
    <location>
        <begin position="276"/>
        <end position="391"/>
    </location>
</feature>
<dbReference type="EMBL" id="CP086714">
    <property type="protein sequence ID" value="WOO77244.1"/>
    <property type="molecule type" value="Genomic_DNA"/>
</dbReference>
<dbReference type="Proteomes" id="UP000827549">
    <property type="component" value="Chromosome 1"/>
</dbReference>
<evidence type="ECO:0000259" key="4">
    <source>
        <dbReference type="Pfam" id="PF20789"/>
    </source>
</evidence>
<proteinExistence type="inferred from homology"/>
<dbReference type="InterPro" id="IPR049449">
    <property type="entry name" value="TesB_ACOT8-like_N"/>
</dbReference>
<protein>
    <submittedName>
        <fullName evidence="5">Acyl-coenzyme A thioesterase 8</fullName>
    </submittedName>
</protein>
<gene>
    <name evidence="5" type="primary">Acot8</name>
    <name evidence="5" type="ORF">LOC62_01G000836</name>
</gene>
<dbReference type="Pfam" id="PF20789">
    <property type="entry name" value="4HBT_3C"/>
    <property type="match status" value="1"/>
</dbReference>
<dbReference type="Gene3D" id="2.40.160.210">
    <property type="entry name" value="Acyl-CoA thioesterase, double hotdog domain"/>
    <property type="match status" value="1"/>
</dbReference>
<name>A0AAF0Y3C8_9TREE</name>
<dbReference type="GO" id="GO:0005782">
    <property type="term" value="C:peroxisomal matrix"/>
    <property type="evidence" value="ECO:0007669"/>
    <property type="project" value="UniProtKB-SubCell"/>
</dbReference>
<dbReference type="CDD" id="cd03445">
    <property type="entry name" value="Thioesterase_II_repeat2"/>
    <property type="match status" value="1"/>
</dbReference>
<dbReference type="GeneID" id="87804094"/>
<evidence type="ECO:0000256" key="2">
    <source>
        <dbReference type="ARBA" id="ARBA00022801"/>
    </source>
</evidence>
<dbReference type="GO" id="GO:0047617">
    <property type="term" value="F:fatty acyl-CoA hydrolase activity"/>
    <property type="evidence" value="ECO:0007669"/>
    <property type="project" value="InterPro"/>
</dbReference>
<comment type="similarity">
    <text evidence="1">Belongs to the C/M/P thioester hydrolase family.</text>
</comment>
<dbReference type="InterPro" id="IPR049450">
    <property type="entry name" value="ACOT8-like_C"/>
</dbReference>
<dbReference type="InterPro" id="IPR029069">
    <property type="entry name" value="HotDog_dom_sf"/>
</dbReference>
<dbReference type="GO" id="GO:0009062">
    <property type="term" value="P:fatty acid catabolic process"/>
    <property type="evidence" value="ECO:0007669"/>
    <property type="project" value="TreeGrafter"/>
</dbReference>
<dbReference type="Pfam" id="PF13622">
    <property type="entry name" value="4HBT_3"/>
    <property type="match status" value="1"/>
</dbReference>
<dbReference type="PANTHER" id="PTHR11066">
    <property type="entry name" value="ACYL-COA THIOESTERASE"/>
    <property type="match status" value="1"/>
</dbReference>
<dbReference type="SUPFAM" id="SSF54637">
    <property type="entry name" value="Thioesterase/thiol ester dehydrase-isomerase"/>
    <property type="match status" value="2"/>
</dbReference>
<evidence type="ECO:0000259" key="3">
    <source>
        <dbReference type="Pfam" id="PF13622"/>
    </source>
</evidence>
<evidence type="ECO:0000256" key="1">
    <source>
        <dbReference type="ARBA" id="ARBA00006538"/>
    </source>
</evidence>
<dbReference type="AlphaFoldDB" id="A0AAF0Y3C8"/>
<sequence length="412" mass="44756">MAPLVSITDTLAVKPVDSVNGFDAFKSTRLWTPAGARGVFGGQVIAQSLQAASKTVVGKELHSQHCYFMLPANSTVPITYIVERLRDGGSYATRLVHAQQEGKTVFILTASYSAPAKPLPKLAPVTTPATEADSSAHIKEADAKDDPTITGTVKFDFGKASAGAVSKNVRFDVPHPGNSALPRNVMADAAADEALAARPAPRPFAERYQIPWPKDIKAWKDATVEEDMWANFLRAAEFRGLKLGSRARAVQNYINERRQSPIQIAIARQQSGEYGTSRAIWLKPLLEKDEVLDVNTIRALFGFMTDFQFIGTAGVTVGLSGMSKPRLGMMASLDHTMHYYPLPPDFDITRPLLHIMEAVAVDVPSGRGTVRGLLYTDTGYLVATTEQEGVVRASFGKDQRPTTEAARLQGKL</sequence>
<evidence type="ECO:0000313" key="5">
    <source>
        <dbReference type="EMBL" id="WOO77244.1"/>
    </source>
</evidence>
<dbReference type="InterPro" id="IPR003703">
    <property type="entry name" value="Acyl_CoA_thio"/>
</dbReference>
<dbReference type="InterPro" id="IPR042171">
    <property type="entry name" value="Acyl-CoA_hotdog"/>
</dbReference>
<keyword evidence="2" id="KW-0378">Hydrolase</keyword>
<reference evidence="5" key="1">
    <citation type="submission" date="2023-10" db="EMBL/GenBank/DDBJ databases">
        <authorList>
            <person name="Noh H."/>
        </authorList>
    </citation>
    <scope>NUCLEOTIDE SEQUENCE</scope>
    <source>
        <strain evidence="5">DUCC4014</strain>
    </source>
</reference>
<feature type="domain" description="Acyl-CoA thioesterase-like N-terminal HotDog" evidence="3">
    <location>
        <begin position="30"/>
        <end position="112"/>
    </location>
</feature>
<dbReference type="CDD" id="cd03444">
    <property type="entry name" value="Thioesterase_II_repeat1"/>
    <property type="match status" value="1"/>
</dbReference>
<dbReference type="PANTHER" id="PTHR11066:SF34">
    <property type="entry name" value="ACYL-COENZYME A THIOESTERASE 8"/>
    <property type="match status" value="1"/>
</dbReference>
<evidence type="ECO:0000313" key="6">
    <source>
        <dbReference type="Proteomes" id="UP000827549"/>
    </source>
</evidence>
<organism evidence="5 6">
    <name type="scientific">Vanrija pseudolonga</name>
    <dbReference type="NCBI Taxonomy" id="143232"/>
    <lineage>
        <taxon>Eukaryota</taxon>
        <taxon>Fungi</taxon>
        <taxon>Dikarya</taxon>
        <taxon>Basidiomycota</taxon>
        <taxon>Agaricomycotina</taxon>
        <taxon>Tremellomycetes</taxon>
        <taxon>Trichosporonales</taxon>
        <taxon>Trichosporonaceae</taxon>
        <taxon>Vanrija</taxon>
    </lineage>
</organism>
<dbReference type="RefSeq" id="XP_062623276.1">
    <property type="nucleotide sequence ID" value="XM_062767292.1"/>
</dbReference>
<keyword evidence="6" id="KW-1185">Reference proteome</keyword>